<keyword evidence="2" id="KW-1185">Reference proteome</keyword>
<dbReference type="Proteomes" id="UP000887566">
    <property type="component" value="Unplaced"/>
</dbReference>
<name>A0A914VXA1_9BILA</name>
<feature type="region of interest" description="Disordered" evidence="1">
    <location>
        <begin position="139"/>
        <end position="161"/>
    </location>
</feature>
<dbReference type="WBParaSite" id="PSAMB.scaffold2757size21455.g18987.t1">
    <property type="protein sequence ID" value="PSAMB.scaffold2757size21455.g18987.t1"/>
    <property type="gene ID" value="PSAMB.scaffold2757size21455.g18987"/>
</dbReference>
<organism evidence="2 3">
    <name type="scientific">Plectus sambesii</name>
    <dbReference type="NCBI Taxonomy" id="2011161"/>
    <lineage>
        <taxon>Eukaryota</taxon>
        <taxon>Metazoa</taxon>
        <taxon>Ecdysozoa</taxon>
        <taxon>Nematoda</taxon>
        <taxon>Chromadorea</taxon>
        <taxon>Plectida</taxon>
        <taxon>Plectina</taxon>
        <taxon>Plectoidea</taxon>
        <taxon>Plectidae</taxon>
        <taxon>Plectus</taxon>
    </lineage>
</organism>
<sequence length="217" mass="23704">MSYSASTSEPSVSVVYGTAYAGLFYQQGREINYASLDRAGELVAQMPSSARRTLLAPIEQGLIDPQSVFYLIDDKSENKIAICVEDFIHLTSTCFSIESDDEQQQSSTVSSSEGDTTVPPRLLDALLLKSEADKIYSSIDNEGSSGYSSHDDQMRSRFDSAASQASISSTLPILPLSRPPARSFSVNVGSCSTQQRSEFKETDVFGKCYLSSEQLKR</sequence>
<protein>
    <submittedName>
        <fullName evidence="3">Uncharacterized protein</fullName>
    </submittedName>
</protein>
<evidence type="ECO:0000313" key="3">
    <source>
        <dbReference type="WBParaSite" id="PSAMB.scaffold2757size21455.g18987.t1"/>
    </source>
</evidence>
<dbReference type="AlphaFoldDB" id="A0A914VXA1"/>
<evidence type="ECO:0000313" key="2">
    <source>
        <dbReference type="Proteomes" id="UP000887566"/>
    </source>
</evidence>
<feature type="compositionally biased region" description="Basic and acidic residues" evidence="1">
    <location>
        <begin position="149"/>
        <end position="158"/>
    </location>
</feature>
<evidence type="ECO:0000256" key="1">
    <source>
        <dbReference type="SAM" id="MobiDB-lite"/>
    </source>
</evidence>
<accession>A0A914VXA1</accession>
<reference evidence="3" key="1">
    <citation type="submission" date="2022-11" db="UniProtKB">
        <authorList>
            <consortium name="WormBaseParasite"/>
        </authorList>
    </citation>
    <scope>IDENTIFICATION</scope>
</reference>
<feature type="compositionally biased region" description="Polar residues" evidence="1">
    <location>
        <begin position="139"/>
        <end position="148"/>
    </location>
</feature>
<proteinExistence type="predicted"/>